<feature type="compositionally biased region" description="Polar residues" evidence="6">
    <location>
        <begin position="346"/>
        <end position="365"/>
    </location>
</feature>
<dbReference type="PANTHER" id="PTHR33048">
    <property type="entry name" value="PTH11-LIKE INTEGRAL MEMBRANE PROTEIN (AFU_ORTHOLOGUE AFUA_5G11245)"/>
    <property type="match status" value="1"/>
</dbReference>
<gene>
    <name evidence="9" type="ORF">EJ02DRAFT_270253</name>
</gene>
<keyword evidence="10" id="KW-1185">Reference proteome</keyword>
<feature type="transmembrane region" description="Helical" evidence="7">
    <location>
        <begin position="167"/>
        <end position="192"/>
    </location>
</feature>
<feature type="transmembrane region" description="Helical" evidence="7">
    <location>
        <begin position="125"/>
        <end position="152"/>
    </location>
</feature>
<evidence type="ECO:0000313" key="10">
    <source>
        <dbReference type="Proteomes" id="UP000800038"/>
    </source>
</evidence>
<feature type="transmembrane region" description="Helical" evidence="7">
    <location>
        <begin position="204"/>
        <end position="224"/>
    </location>
</feature>
<comment type="similarity">
    <text evidence="5">Belongs to the SAT4 family.</text>
</comment>
<feature type="domain" description="Rhodopsin" evidence="8">
    <location>
        <begin position="30"/>
        <end position="267"/>
    </location>
</feature>
<feature type="compositionally biased region" description="Pro residues" evidence="6">
    <location>
        <begin position="431"/>
        <end position="441"/>
    </location>
</feature>
<name>A0A6A5SGV1_9PLEO</name>
<evidence type="ECO:0000256" key="3">
    <source>
        <dbReference type="ARBA" id="ARBA00022989"/>
    </source>
</evidence>
<dbReference type="EMBL" id="ML976093">
    <property type="protein sequence ID" value="KAF1938894.1"/>
    <property type="molecule type" value="Genomic_DNA"/>
</dbReference>
<proteinExistence type="inferred from homology"/>
<sequence>MDSHVATPAGTRVNSIVLSFTLIAGVIVFLRMFTRLVLTKRAGLEDVCIVFSMVSSIALAIVTSQQVMHGLGMHSSNLTSNELDALLKDFWASVWIYNLALIFTKVSILVQYLRIFPVRRFRQACFAMLGMVVAYGIWAIFSSIFMCTPVAFSWDKSISHGHCTNQLIVWILNAAVNIAQDLVIFVMPMAVIRTLRIPKGQKKGLVIMFALGAFVTLVSVVRLYSLGEVSNSKDVSFDNTAHASLSAVEVNVGIICACLPAMRPLFAQLLPQYFSAAIQYTNIPVVDIERPRPVQNPSGSTPGNTSRTNSPQIGTPRARTDSVQENIPLQTLKPTLYRTPSGHFTVINSRSHTPLQIGSPRSASSTRKKSNASSEGRMDPLRMSPFSPPLSASFRTASSPLAPDSYMRRPSGTSTASTMMPRSPGSTKPLPLTPLPVGPGD</sequence>
<evidence type="ECO:0000259" key="8">
    <source>
        <dbReference type="Pfam" id="PF20684"/>
    </source>
</evidence>
<evidence type="ECO:0000256" key="4">
    <source>
        <dbReference type="ARBA" id="ARBA00023136"/>
    </source>
</evidence>
<evidence type="ECO:0000313" key="9">
    <source>
        <dbReference type="EMBL" id="KAF1938894.1"/>
    </source>
</evidence>
<keyword evidence="4 7" id="KW-0472">Membrane</keyword>
<evidence type="ECO:0000256" key="7">
    <source>
        <dbReference type="SAM" id="Phobius"/>
    </source>
</evidence>
<evidence type="ECO:0000256" key="6">
    <source>
        <dbReference type="SAM" id="MobiDB-lite"/>
    </source>
</evidence>
<accession>A0A6A5SGV1</accession>
<protein>
    <recommendedName>
        <fullName evidence="8">Rhodopsin domain-containing protein</fullName>
    </recommendedName>
</protein>
<evidence type="ECO:0000256" key="5">
    <source>
        <dbReference type="ARBA" id="ARBA00038359"/>
    </source>
</evidence>
<feature type="compositionally biased region" description="Polar residues" evidence="6">
    <location>
        <begin position="321"/>
        <end position="333"/>
    </location>
</feature>
<dbReference type="InterPro" id="IPR049326">
    <property type="entry name" value="Rhodopsin_dom_fungi"/>
</dbReference>
<keyword evidence="3 7" id="KW-1133">Transmembrane helix</keyword>
<feature type="transmembrane region" description="Helical" evidence="7">
    <location>
        <begin position="90"/>
        <end position="113"/>
    </location>
</feature>
<dbReference type="PANTHER" id="PTHR33048:SF47">
    <property type="entry name" value="INTEGRAL MEMBRANE PROTEIN-RELATED"/>
    <property type="match status" value="1"/>
</dbReference>
<dbReference type="AlphaFoldDB" id="A0A6A5SGV1"/>
<feature type="transmembrane region" description="Helical" evidence="7">
    <location>
        <begin position="42"/>
        <end position="63"/>
    </location>
</feature>
<feature type="compositionally biased region" description="Polar residues" evidence="6">
    <location>
        <begin position="295"/>
        <end position="313"/>
    </location>
</feature>
<dbReference type="InterPro" id="IPR052337">
    <property type="entry name" value="SAT4-like"/>
</dbReference>
<feature type="transmembrane region" description="Helical" evidence="7">
    <location>
        <begin position="12"/>
        <end position="30"/>
    </location>
</feature>
<feature type="region of interest" description="Disordered" evidence="6">
    <location>
        <begin position="289"/>
        <end position="441"/>
    </location>
</feature>
<feature type="compositionally biased region" description="Polar residues" evidence="6">
    <location>
        <begin position="411"/>
        <end position="420"/>
    </location>
</feature>
<dbReference type="Pfam" id="PF20684">
    <property type="entry name" value="Fung_rhodopsin"/>
    <property type="match status" value="1"/>
</dbReference>
<comment type="subcellular location">
    <subcellularLocation>
        <location evidence="1">Membrane</location>
        <topology evidence="1">Multi-pass membrane protein</topology>
    </subcellularLocation>
</comment>
<dbReference type="OrthoDB" id="444631at2759"/>
<evidence type="ECO:0000256" key="1">
    <source>
        <dbReference type="ARBA" id="ARBA00004141"/>
    </source>
</evidence>
<dbReference type="Proteomes" id="UP000800038">
    <property type="component" value="Unassembled WGS sequence"/>
</dbReference>
<evidence type="ECO:0000256" key="2">
    <source>
        <dbReference type="ARBA" id="ARBA00022692"/>
    </source>
</evidence>
<dbReference type="GO" id="GO:0016020">
    <property type="term" value="C:membrane"/>
    <property type="evidence" value="ECO:0007669"/>
    <property type="project" value="UniProtKB-SubCell"/>
</dbReference>
<keyword evidence="2 7" id="KW-0812">Transmembrane</keyword>
<organism evidence="9 10">
    <name type="scientific">Clathrospora elynae</name>
    <dbReference type="NCBI Taxonomy" id="706981"/>
    <lineage>
        <taxon>Eukaryota</taxon>
        <taxon>Fungi</taxon>
        <taxon>Dikarya</taxon>
        <taxon>Ascomycota</taxon>
        <taxon>Pezizomycotina</taxon>
        <taxon>Dothideomycetes</taxon>
        <taxon>Pleosporomycetidae</taxon>
        <taxon>Pleosporales</taxon>
        <taxon>Diademaceae</taxon>
        <taxon>Clathrospora</taxon>
    </lineage>
</organism>
<reference evidence="9" key="1">
    <citation type="journal article" date="2020" name="Stud. Mycol.">
        <title>101 Dothideomycetes genomes: a test case for predicting lifestyles and emergence of pathogens.</title>
        <authorList>
            <person name="Haridas S."/>
            <person name="Albert R."/>
            <person name="Binder M."/>
            <person name="Bloem J."/>
            <person name="Labutti K."/>
            <person name="Salamov A."/>
            <person name="Andreopoulos B."/>
            <person name="Baker S."/>
            <person name="Barry K."/>
            <person name="Bills G."/>
            <person name="Bluhm B."/>
            <person name="Cannon C."/>
            <person name="Castanera R."/>
            <person name="Culley D."/>
            <person name="Daum C."/>
            <person name="Ezra D."/>
            <person name="Gonzalez J."/>
            <person name="Henrissat B."/>
            <person name="Kuo A."/>
            <person name="Liang C."/>
            <person name="Lipzen A."/>
            <person name="Lutzoni F."/>
            <person name="Magnuson J."/>
            <person name="Mondo S."/>
            <person name="Nolan M."/>
            <person name="Ohm R."/>
            <person name="Pangilinan J."/>
            <person name="Park H.-J."/>
            <person name="Ramirez L."/>
            <person name="Alfaro M."/>
            <person name="Sun H."/>
            <person name="Tritt A."/>
            <person name="Yoshinaga Y."/>
            <person name="Zwiers L.-H."/>
            <person name="Turgeon B."/>
            <person name="Goodwin S."/>
            <person name="Spatafora J."/>
            <person name="Crous P."/>
            <person name="Grigoriev I."/>
        </authorList>
    </citation>
    <scope>NUCLEOTIDE SEQUENCE</scope>
    <source>
        <strain evidence="9">CBS 161.51</strain>
    </source>
</reference>